<organism evidence="2 3">
    <name type="scientific">Pyrrhoderma noxium</name>
    <dbReference type="NCBI Taxonomy" id="2282107"/>
    <lineage>
        <taxon>Eukaryota</taxon>
        <taxon>Fungi</taxon>
        <taxon>Dikarya</taxon>
        <taxon>Basidiomycota</taxon>
        <taxon>Agaricomycotina</taxon>
        <taxon>Agaricomycetes</taxon>
        <taxon>Hymenochaetales</taxon>
        <taxon>Hymenochaetaceae</taxon>
        <taxon>Pyrrhoderma</taxon>
    </lineage>
</organism>
<sequence>MPRLGLAGVTERSSLEEVQHMMMVRASVLMSWALPSISNSFFILVNSAQPHSPQTAQPINRVDDGPWPPRKHFRRLLLLALRVCLPCNELAPRGPRRPASSKHAVGTPRSPLSPPFAPEIGAPDSRLHPHDINRRRSEFTPDMPLSPVTHHIHHPNTPVCVPSPPFFSLSLISGGIPPWLPLHHIISHGRYTPLHVSAQHGNSAPSPLLRPPPSRFRLYILFEFLRTLLFLSLAHPSRL</sequence>
<evidence type="ECO:0000256" key="1">
    <source>
        <dbReference type="SAM" id="MobiDB-lite"/>
    </source>
</evidence>
<comment type="caution">
    <text evidence="2">The sequence shown here is derived from an EMBL/GenBank/DDBJ whole genome shotgun (WGS) entry which is preliminary data.</text>
</comment>
<keyword evidence="3" id="KW-1185">Reference proteome</keyword>
<accession>A0A286UM40</accession>
<proteinExistence type="predicted"/>
<protein>
    <submittedName>
        <fullName evidence="2">Uncharacterized protein</fullName>
    </submittedName>
</protein>
<evidence type="ECO:0000313" key="3">
    <source>
        <dbReference type="Proteomes" id="UP000217199"/>
    </source>
</evidence>
<reference evidence="2 3" key="1">
    <citation type="journal article" date="2017" name="Mol. Ecol.">
        <title>Comparative and population genomic landscape of Phellinus noxius: A hypervariable fungus causing root rot in trees.</title>
        <authorList>
            <person name="Chung C.L."/>
            <person name="Lee T.J."/>
            <person name="Akiba M."/>
            <person name="Lee H.H."/>
            <person name="Kuo T.H."/>
            <person name="Liu D."/>
            <person name="Ke H.M."/>
            <person name="Yokoi T."/>
            <person name="Roa M.B."/>
            <person name="Lu M.J."/>
            <person name="Chang Y.Y."/>
            <person name="Ann P.J."/>
            <person name="Tsai J.N."/>
            <person name="Chen C.Y."/>
            <person name="Tzean S.S."/>
            <person name="Ota Y."/>
            <person name="Hattori T."/>
            <person name="Sahashi N."/>
            <person name="Liou R.F."/>
            <person name="Kikuchi T."/>
            <person name="Tsai I.J."/>
        </authorList>
    </citation>
    <scope>NUCLEOTIDE SEQUENCE [LARGE SCALE GENOMIC DNA]</scope>
    <source>
        <strain evidence="2 3">FFPRI411160</strain>
    </source>
</reference>
<gene>
    <name evidence="2" type="ORF">PNOK_0327500</name>
</gene>
<dbReference type="Proteomes" id="UP000217199">
    <property type="component" value="Unassembled WGS sequence"/>
</dbReference>
<evidence type="ECO:0000313" key="2">
    <source>
        <dbReference type="EMBL" id="PAV20648.1"/>
    </source>
</evidence>
<dbReference type="AlphaFoldDB" id="A0A286UM40"/>
<dbReference type="InParanoid" id="A0A286UM40"/>
<name>A0A286UM40_9AGAM</name>
<dbReference type="EMBL" id="NBII01000003">
    <property type="protein sequence ID" value="PAV20648.1"/>
    <property type="molecule type" value="Genomic_DNA"/>
</dbReference>
<feature type="region of interest" description="Disordered" evidence="1">
    <location>
        <begin position="92"/>
        <end position="130"/>
    </location>
</feature>